<keyword evidence="2" id="KW-1185">Reference proteome</keyword>
<dbReference type="eggNOG" id="ENOG503381R">
    <property type="taxonomic scope" value="Bacteria"/>
</dbReference>
<name>B8FGG8_DESAL</name>
<dbReference type="RefSeq" id="WP_015947937.1">
    <property type="nucleotide sequence ID" value="NC_011768.1"/>
</dbReference>
<reference evidence="1 2" key="1">
    <citation type="journal article" date="2012" name="Environ. Microbiol.">
        <title>The genome sequence of Desulfatibacillum alkenivorans AK-01: a blueprint for anaerobic alkane oxidation.</title>
        <authorList>
            <person name="Callaghan A.V."/>
            <person name="Morris B.E."/>
            <person name="Pereira I.A."/>
            <person name="McInerney M.J."/>
            <person name="Austin R.N."/>
            <person name="Groves J.T."/>
            <person name="Kukor J.J."/>
            <person name="Suflita J.M."/>
            <person name="Young L.Y."/>
            <person name="Zylstra G.J."/>
            <person name="Wawrik B."/>
        </authorList>
    </citation>
    <scope>NUCLEOTIDE SEQUENCE [LARGE SCALE GENOMIC DNA]</scope>
    <source>
        <strain evidence="1 2">AK-01</strain>
    </source>
</reference>
<dbReference type="HOGENOM" id="CLU_784635_0_0_7"/>
<dbReference type="EMBL" id="CP001322">
    <property type="protein sequence ID" value="ACL04877.1"/>
    <property type="molecule type" value="Genomic_DNA"/>
</dbReference>
<sequence>MFDRAGNKSLGSCANLYLLYVPAFFFLEYFRPSYLSYKVAAHKKWLPQKLKIGVKMTSPNRLHDRDVFYKYTSHSTSLKIIKNQSLRWSSPSIFNDPFDVPKIMYEGIDIVDLRMAAVKVFCELLIRTKITHFEYLQPRIKYLIEAIGDNDEIKKEIIEDLEQHKKELLPDMTGFQLVRDAWESMYEDNRILCLSEFCDSASMWDRYSETHKGVVFELGCIDEIDSPWLVAKPVSYSDAPLFSDTPEGLAEILLYNGVFAARKILEEYLFTKTTDWSYEKEWRIATTKRHHEGGSYSDWSVHPANFIAIILGMNMGQEERKEVIEMSRKYLPNMIVRESFIETGRKISIRNLT</sequence>
<evidence type="ECO:0000313" key="1">
    <source>
        <dbReference type="EMBL" id="ACL04877.1"/>
    </source>
</evidence>
<dbReference type="Pfam" id="PF11185">
    <property type="entry name" value="DUF2971"/>
    <property type="match status" value="1"/>
</dbReference>
<dbReference type="InterPro" id="IPR021352">
    <property type="entry name" value="DUF2971"/>
</dbReference>
<gene>
    <name evidence="1" type="ordered locus">Dalk_3187</name>
</gene>
<dbReference type="Proteomes" id="UP000000739">
    <property type="component" value="Chromosome"/>
</dbReference>
<dbReference type="KEGG" id="dal:Dalk_3187"/>
<evidence type="ECO:0000313" key="2">
    <source>
        <dbReference type="Proteomes" id="UP000000739"/>
    </source>
</evidence>
<organism evidence="1 2">
    <name type="scientific">Desulfatibacillum aliphaticivorans</name>
    <dbReference type="NCBI Taxonomy" id="218208"/>
    <lineage>
        <taxon>Bacteria</taxon>
        <taxon>Pseudomonadati</taxon>
        <taxon>Thermodesulfobacteriota</taxon>
        <taxon>Desulfobacteria</taxon>
        <taxon>Desulfobacterales</taxon>
        <taxon>Desulfatibacillaceae</taxon>
        <taxon>Desulfatibacillum</taxon>
    </lineage>
</organism>
<accession>B8FGG8</accession>
<protein>
    <recommendedName>
        <fullName evidence="3">DUF2971 domain-containing protein</fullName>
    </recommendedName>
</protein>
<evidence type="ECO:0008006" key="3">
    <source>
        <dbReference type="Google" id="ProtNLM"/>
    </source>
</evidence>
<dbReference type="AlphaFoldDB" id="B8FGG8"/>
<proteinExistence type="predicted"/>